<dbReference type="PROSITE" id="PS50994">
    <property type="entry name" value="INTEGRASE"/>
    <property type="match status" value="1"/>
</dbReference>
<evidence type="ECO:0000313" key="3">
    <source>
        <dbReference type="Proteomes" id="UP000294200"/>
    </source>
</evidence>
<evidence type="ECO:0000313" key="2">
    <source>
        <dbReference type="EMBL" id="TCG02951.1"/>
    </source>
</evidence>
<dbReference type="AlphaFoldDB" id="A0A4R0XAN8"/>
<dbReference type="InterPro" id="IPR048020">
    <property type="entry name" value="Transpos_IS3"/>
</dbReference>
<dbReference type="GO" id="GO:0003676">
    <property type="term" value="F:nucleic acid binding"/>
    <property type="evidence" value="ECO:0007669"/>
    <property type="project" value="InterPro"/>
</dbReference>
<dbReference type="PANTHER" id="PTHR46889">
    <property type="entry name" value="TRANSPOSASE INSF FOR INSERTION SEQUENCE IS3B-RELATED"/>
    <property type="match status" value="1"/>
</dbReference>
<dbReference type="Gene3D" id="3.30.420.10">
    <property type="entry name" value="Ribonuclease H-like superfamily/Ribonuclease H"/>
    <property type="match status" value="1"/>
</dbReference>
<dbReference type="InterPro" id="IPR001584">
    <property type="entry name" value="Integrase_cat-core"/>
</dbReference>
<name>A0A4R0XAN8_9BURK</name>
<dbReference type="InterPro" id="IPR050900">
    <property type="entry name" value="Transposase_IS3/IS150/IS904"/>
</dbReference>
<comment type="caution">
    <text evidence="2">The sequence shown here is derived from an EMBL/GenBank/DDBJ whole genome shotgun (WGS) entry which is preliminary data.</text>
</comment>
<dbReference type="InterPro" id="IPR036397">
    <property type="entry name" value="RNaseH_sf"/>
</dbReference>
<keyword evidence="3" id="KW-1185">Reference proteome</keyword>
<reference evidence="2 3" key="1">
    <citation type="submission" date="2017-02" db="EMBL/GenBank/DDBJ databases">
        <title>Paraburkholderia sophoroidis sp. nov. and Paraburkholderia steynii sp. nov. rhizobial symbionts of the fynbos legume Hypocalyptus sophoroides.</title>
        <authorList>
            <person name="Steenkamp E.T."/>
            <person name="Beukes C.W."/>
            <person name="Van Zyl E."/>
            <person name="Avontuur J."/>
            <person name="Chan W.Y."/>
            <person name="Hassen A."/>
            <person name="Palmer M."/>
            <person name="Mthombeni L."/>
            <person name="Phalane F."/>
            <person name="Sereme K."/>
            <person name="Venter S.N."/>
        </authorList>
    </citation>
    <scope>NUCLEOTIDE SEQUENCE [LARGE SCALE GENOMIC DNA]</scope>
    <source>
        <strain evidence="2 3">HC1.1ba</strain>
    </source>
</reference>
<organism evidence="2 3">
    <name type="scientific">Paraburkholderia steynii</name>
    <dbReference type="NCBI Taxonomy" id="1245441"/>
    <lineage>
        <taxon>Bacteria</taxon>
        <taxon>Pseudomonadati</taxon>
        <taxon>Pseudomonadota</taxon>
        <taxon>Betaproteobacteria</taxon>
        <taxon>Burkholderiales</taxon>
        <taxon>Burkholderiaceae</taxon>
        <taxon>Paraburkholderia</taxon>
    </lineage>
</organism>
<dbReference type="SUPFAM" id="SSF53098">
    <property type="entry name" value="Ribonuclease H-like"/>
    <property type="match status" value="1"/>
</dbReference>
<dbReference type="Pfam" id="PF13551">
    <property type="entry name" value="HTH_29"/>
    <property type="match status" value="1"/>
</dbReference>
<dbReference type="GO" id="GO:0015074">
    <property type="term" value="P:DNA integration"/>
    <property type="evidence" value="ECO:0007669"/>
    <property type="project" value="InterPro"/>
</dbReference>
<proteinExistence type="predicted"/>
<protein>
    <submittedName>
        <fullName evidence="2">IS3 family transposase</fullName>
    </submittedName>
</protein>
<dbReference type="Pfam" id="PF13683">
    <property type="entry name" value="rve_3"/>
    <property type="match status" value="1"/>
</dbReference>
<evidence type="ECO:0000259" key="1">
    <source>
        <dbReference type="PROSITE" id="PS50994"/>
    </source>
</evidence>
<sequence>MISSPDRDEAMQLIDEAVQEGASRRRACEELGLSVRTVQRWRLSPQDGRPLAVRDAPRNRLDEAQRQAVLEAANRPEYASLTPHQIVPKLADEGIYLGSESTFYRVLKAAGQAQRRGRAKAPQQRTLTTHCATGPNQVWCWDITWMPSTVRGRYFYWYMMKDIYSRKLVMNEVWEEESAEHASVLLTKGCLREGLAGGPLVLHSDNGSAMKGATMRATMVDLGVQSSFNRPRVSNDNAFAESLFRTAKYCALWPEKPFATLDDARQWVQRFVQWYNEKHCHSALKYVTPGQRHRGEAAQLLSRRRALYESVRMQNPERWSGGIRNWDLTGPVYLNPERAQAPAQMYKPAA</sequence>
<dbReference type="PANTHER" id="PTHR46889:SF4">
    <property type="entry name" value="TRANSPOSASE INSO FOR INSERTION SEQUENCE ELEMENT IS911B-RELATED"/>
    <property type="match status" value="1"/>
</dbReference>
<dbReference type="NCBIfam" id="NF033516">
    <property type="entry name" value="transpos_IS3"/>
    <property type="match status" value="1"/>
</dbReference>
<dbReference type="InterPro" id="IPR009057">
    <property type="entry name" value="Homeodomain-like_sf"/>
</dbReference>
<gene>
    <name evidence="2" type="ORF">BZM27_52055</name>
</gene>
<accession>A0A4R0XAN8</accession>
<dbReference type="EMBL" id="MWML01000600">
    <property type="protein sequence ID" value="TCG02951.1"/>
    <property type="molecule type" value="Genomic_DNA"/>
</dbReference>
<dbReference type="SUPFAM" id="SSF46689">
    <property type="entry name" value="Homeodomain-like"/>
    <property type="match status" value="1"/>
</dbReference>
<dbReference type="Proteomes" id="UP000294200">
    <property type="component" value="Unassembled WGS sequence"/>
</dbReference>
<feature type="domain" description="Integrase catalytic" evidence="1">
    <location>
        <begin position="131"/>
        <end position="297"/>
    </location>
</feature>
<dbReference type="InterPro" id="IPR012337">
    <property type="entry name" value="RNaseH-like_sf"/>
</dbReference>